<dbReference type="PROSITE" id="PS01344">
    <property type="entry name" value="FRATAXIN_1"/>
    <property type="match status" value="1"/>
</dbReference>
<accession>A0A9P0BBU2</accession>
<evidence type="ECO:0000256" key="2">
    <source>
        <dbReference type="ARBA" id="ARBA00008183"/>
    </source>
</evidence>
<gene>
    <name evidence="13" type="ORF">MELIAE_LOCUS9645</name>
</gene>
<dbReference type="AlphaFoldDB" id="A0A9P0BBU2"/>
<evidence type="ECO:0000256" key="12">
    <source>
        <dbReference type="ARBA" id="ARBA00047990"/>
    </source>
</evidence>
<keyword evidence="11" id="KW-0496">Mitochondrion</keyword>
<dbReference type="PROSITE" id="PS50810">
    <property type="entry name" value="FRATAXIN_2"/>
    <property type="match status" value="1"/>
</dbReference>
<organism evidence="13 14">
    <name type="scientific">Brassicogethes aeneus</name>
    <name type="common">Rape pollen beetle</name>
    <name type="synonym">Meligethes aeneus</name>
    <dbReference type="NCBI Taxonomy" id="1431903"/>
    <lineage>
        <taxon>Eukaryota</taxon>
        <taxon>Metazoa</taxon>
        <taxon>Ecdysozoa</taxon>
        <taxon>Arthropoda</taxon>
        <taxon>Hexapoda</taxon>
        <taxon>Insecta</taxon>
        <taxon>Pterygota</taxon>
        <taxon>Neoptera</taxon>
        <taxon>Endopterygota</taxon>
        <taxon>Coleoptera</taxon>
        <taxon>Polyphaga</taxon>
        <taxon>Cucujiformia</taxon>
        <taxon>Nitidulidae</taxon>
        <taxon>Meligethinae</taxon>
        <taxon>Brassicogethes</taxon>
    </lineage>
</organism>
<dbReference type="PANTHER" id="PTHR16821">
    <property type="entry name" value="FRATAXIN"/>
    <property type="match status" value="1"/>
</dbReference>
<dbReference type="PRINTS" id="PR00904">
    <property type="entry name" value="FRATAXIN"/>
</dbReference>
<sequence>MNSLKGLLRVGRCRTLRCLGTNIQIRNKIKENICSRNIAKNNVNCRFLSSSIETTVDTLVFEKACEETLESLSDYFEEVIENCDYLQKADVSYSSGVLTVNLGDKHGTYVINRQSPNKQIWLSSPTSGPKRYDYEDEGKCWIYKRDGKTLHQLLQDEISKVVDVDFSRCDYAKL</sequence>
<keyword evidence="10" id="KW-0406">Ion transport</keyword>
<evidence type="ECO:0000256" key="3">
    <source>
        <dbReference type="ARBA" id="ARBA00013107"/>
    </source>
</evidence>
<comment type="subcellular location">
    <subcellularLocation>
        <location evidence="1">Mitochondrion</location>
    </subcellularLocation>
</comment>
<proteinExistence type="inferred from homology"/>
<evidence type="ECO:0000256" key="8">
    <source>
        <dbReference type="ARBA" id="ARBA00023002"/>
    </source>
</evidence>
<dbReference type="EMBL" id="OV121137">
    <property type="protein sequence ID" value="CAH0559584.1"/>
    <property type="molecule type" value="Genomic_DNA"/>
</dbReference>
<dbReference type="GO" id="GO:0004322">
    <property type="term" value="F:ferroxidase activity"/>
    <property type="evidence" value="ECO:0007669"/>
    <property type="project" value="UniProtKB-EC"/>
</dbReference>
<dbReference type="NCBIfam" id="TIGR03422">
    <property type="entry name" value="mito_frataxin"/>
    <property type="match status" value="1"/>
</dbReference>
<evidence type="ECO:0000256" key="6">
    <source>
        <dbReference type="ARBA" id="ARBA00022496"/>
    </source>
</evidence>
<keyword evidence="9" id="KW-0408">Iron</keyword>
<dbReference type="GO" id="GO:0006879">
    <property type="term" value="P:intracellular iron ion homeostasis"/>
    <property type="evidence" value="ECO:0007669"/>
    <property type="project" value="UniProtKB-KW"/>
</dbReference>
<evidence type="ECO:0000256" key="11">
    <source>
        <dbReference type="ARBA" id="ARBA00023128"/>
    </source>
</evidence>
<evidence type="ECO:0000256" key="9">
    <source>
        <dbReference type="ARBA" id="ARBA00023004"/>
    </source>
</evidence>
<dbReference type="InterPro" id="IPR002908">
    <property type="entry name" value="Frataxin/CyaY"/>
</dbReference>
<dbReference type="GO" id="GO:0008199">
    <property type="term" value="F:ferric iron binding"/>
    <property type="evidence" value="ECO:0007669"/>
    <property type="project" value="InterPro"/>
</dbReference>
<dbReference type="GO" id="GO:0006826">
    <property type="term" value="P:iron ion transport"/>
    <property type="evidence" value="ECO:0007669"/>
    <property type="project" value="UniProtKB-KW"/>
</dbReference>
<dbReference type="SMART" id="SM01219">
    <property type="entry name" value="Frataxin_Cyay"/>
    <property type="match status" value="1"/>
</dbReference>
<dbReference type="SUPFAM" id="SSF55387">
    <property type="entry name" value="Frataxin/Nqo15-like"/>
    <property type="match status" value="1"/>
</dbReference>
<dbReference type="GO" id="GO:0005739">
    <property type="term" value="C:mitochondrion"/>
    <property type="evidence" value="ECO:0007669"/>
    <property type="project" value="UniProtKB-SubCell"/>
</dbReference>
<keyword evidence="6" id="KW-0410">Iron transport</keyword>
<dbReference type="PANTHER" id="PTHR16821:SF2">
    <property type="entry name" value="FRATAXIN, MITOCHONDRIAL"/>
    <property type="match status" value="1"/>
</dbReference>
<keyword evidence="7" id="KW-0809">Transit peptide</keyword>
<reference evidence="13" key="1">
    <citation type="submission" date="2021-12" db="EMBL/GenBank/DDBJ databases">
        <authorList>
            <person name="King R."/>
        </authorList>
    </citation>
    <scope>NUCLEOTIDE SEQUENCE</scope>
</reference>
<name>A0A9P0BBU2_BRAAE</name>
<keyword evidence="8" id="KW-0560">Oxidoreductase</keyword>
<dbReference type="EC" id="1.16.3.1" evidence="3"/>
<keyword evidence="14" id="KW-1185">Reference proteome</keyword>
<dbReference type="CDD" id="cd00503">
    <property type="entry name" value="Frataxin"/>
    <property type="match status" value="1"/>
</dbReference>
<dbReference type="Gene3D" id="3.30.920.10">
    <property type="entry name" value="Frataxin/CyaY"/>
    <property type="match status" value="1"/>
</dbReference>
<evidence type="ECO:0000313" key="14">
    <source>
        <dbReference type="Proteomes" id="UP001154078"/>
    </source>
</evidence>
<keyword evidence="4" id="KW-0409">Iron storage</keyword>
<evidence type="ECO:0000256" key="1">
    <source>
        <dbReference type="ARBA" id="ARBA00004173"/>
    </source>
</evidence>
<evidence type="ECO:0000256" key="10">
    <source>
        <dbReference type="ARBA" id="ARBA00023065"/>
    </source>
</evidence>
<evidence type="ECO:0000256" key="7">
    <source>
        <dbReference type="ARBA" id="ARBA00022946"/>
    </source>
</evidence>
<dbReference type="InterPro" id="IPR020895">
    <property type="entry name" value="Frataxin_CS"/>
</dbReference>
<dbReference type="GO" id="GO:0016226">
    <property type="term" value="P:iron-sulfur cluster assembly"/>
    <property type="evidence" value="ECO:0007669"/>
    <property type="project" value="InterPro"/>
</dbReference>
<keyword evidence="5" id="KW-0813">Transport</keyword>
<dbReference type="GO" id="GO:0034986">
    <property type="term" value="F:iron chaperone activity"/>
    <property type="evidence" value="ECO:0007669"/>
    <property type="project" value="TreeGrafter"/>
</dbReference>
<evidence type="ECO:0000256" key="5">
    <source>
        <dbReference type="ARBA" id="ARBA00022448"/>
    </source>
</evidence>
<dbReference type="Proteomes" id="UP001154078">
    <property type="component" value="Chromosome 6"/>
</dbReference>
<dbReference type="InterPro" id="IPR017789">
    <property type="entry name" value="Frataxin"/>
</dbReference>
<dbReference type="OrthoDB" id="1897642at2759"/>
<dbReference type="NCBIfam" id="TIGR03421">
    <property type="entry name" value="FeS_CyaY"/>
    <property type="match status" value="1"/>
</dbReference>
<evidence type="ECO:0000256" key="4">
    <source>
        <dbReference type="ARBA" id="ARBA00022434"/>
    </source>
</evidence>
<comment type="catalytic activity">
    <reaction evidence="12">
        <text>4 Fe(2+) + O2 + 4 H(+) = 4 Fe(3+) + 2 H2O</text>
        <dbReference type="Rhea" id="RHEA:11148"/>
        <dbReference type="ChEBI" id="CHEBI:15377"/>
        <dbReference type="ChEBI" id="CHEBI:15378"/>
        <dbReference type="ChEBI" id="CHEBI:15379"/>
        <dbReference type="ChEBI" id="CHEBI:29033"/>
        <dbReference type="ChEBI" id="CHEBI:29034"/>
        <dbReference type="EC" id="1.16.3.1"/>
    </reaction>
</comment>
<protein>
    <recommendedName>
        <fullName evidence="3">ferroxidase</fullName>
        <ecNumber evidence="3">1.16.3.1</ecNumber>
    </recommendedName>
</protein>
<dbReference type="Pfam" id="PF01491">
    <property type="entry name" value="Frataxin_Cyay"/>
    <property type="match status" value="1"/>
</dbReference>
<comment type="similarity">
    <text evidence="2">Belongs to the frataxin family.</text>
</comment>
<dbReference type="InterPro" id="IPR036524">
    <property type="entry name" value="Frataxin/CyaY_sf"/>
</dbReference>
<dbReference type="GO" id="GO:0051537">
    <property type="term" value="F:2 iron, 2 sulfur cluster binding"/>
    <property type="evidence" value="ECO:0007669"/>
    <property type="project" value="TreeGrafter"/>
</dbReference>
<evidence type="ECO:0000313" key="13">
    <source>
        <dbReference type="EMBL" id="CAH0559584.1"/>
    </source>
</evidence>
<dbReference type="GO" id="GO:0008198">
    <property type="term" value="F:ferrous iron binding"/>
    <property type="evidence" value="ECO:0007669"/>
    <property type="project" value="TreeGrafter"/>
</dbReference>